<comment type="similarity">
    <text evidence="3">Belongs to the FliH family.</text>
</comment>
<dbReference type="PANTHER" id="PTHR34982">
    <property type="entry name" value="YOP PROTEINS TRANSLOCATION PROTEIN L"/>
    <property type="match status" value="1"/>
</dbReference>
<gene>
    <name evidence="12" type="ORF">E7Z57_09640</name>
</gene>
<sequence>MDAAATGGAISGCVRAESPGSRRDRSAPYVVAGMAEQIGSPPMSATRLGHVVQDVASRQEADGIGTAVLRDIPVQEVPRLLTRGRTPGHARVVASERATEAAAQDYETGWLAGQREGTAQGREEGYRAGFQSGREEGYQQGLKEGRTDGLAQAQLMAEQAVASRLQQLDQLLSAMPDAILKRLHQSEDEMVALCFEVICRVIGDRGADPQAVQGMVRNAVRQASTRLVAVHVHPADLERLRSDAELNAWIARQSVQQGSPIDWIADDRVELGGCILRSPQGSLDARLETQLASVRDILSRGVVASSEMSA</sequence>
<evidence type="ECO:0000256" key="9">
    <source>
        <dbReference type="ARBA" id="ARBA00023225"/>
    </source>
</evidence>
<keyword evidence="9" id="KW-1006">Bacterial flagellum protein export</keyword>
<keyword evidence="5" id="KW-0813">Transport</keyword>
<dbReference type="InterPro" id="IPR051472">
    <property type="entry name" value="T3SS_Stator/FliH"/>
</dbReference>
<comment type="function">
    <text evidence="1">Needed for flagellar regrowth and assembly.</text>
</comment>
<dbReference type="EMBL" id="CP039339">
    <property type="protein sequence ID" value="QCX49343.1"/>
    <property type="molecule type" value="Genomic_DNA"/>
</dbReference>
<evidence type="ECO:0000313" key="13">
    <source>
        <dbReference type="Proteomes" id="UP000310553"/>
    </source>
</evidence>
<dbReference type="Pfam" id="PF02108">
    <property type="entry name" value="FliH"/>
    <property type="match status" value="1"/>
</dbReference>
<feature type="domain" description="Flagellar assembly protein FliH/Type III secretion system HrpE" evidence="11">
    <location>
        <begin position="165"/>
        <end position="292"/>
    </location>
</feature>
<evidence type="ECO:0000256" key="4">
    <source>
        <dbReference type="ARBA" id="ARBA00016507"/>
    </source>
</evidence>
<dbReference type="GO" id="GO:0044781">
    <property type="term" value="P:bacterial-type flagellum organization"/>
    <property type="evidence" value="ECO:0007669"/>
    <property type="project" value="UniProtKB-KW"/>
</dbReference>
<accession>A0AA92ECJ1</accession>
<keyword evidence="8" id="KW-0653">Protein transport</keyword>
<dbReference type="GO" id="GO:0009288">
    <property type="term" value="C:bacterial-type flagellum"/>
    <property type="evidence" value="ECO:0007669"/>
    <property type="project" value="InterPro"/>
</dbReference>
<name>A0AA92ECJ1_RALSL</name>
<dbReference type="Proteomes" id="UP000310553">
    <property type="component" value="Chromosome"/>
</dbReference>
<dbReference type="GO" id="GO:0015031">
    <property type="term" value="P:protein transport"/>
    <property type="evidence" value="ECO:0007669"/>
    <property type="project" value="UniProtKB-KW"/>
</dbReference>
<evidence type="ECO:0000256" key="6">
    <source>
        <dbReference type="ARBA" id="ARBA00022490"/>
    </source>
</evidence>
<reference evidence="12 13" key="1">
    <citation type="submission" date="2019-04" db="EMBL/GenBank/DDBJ databases">
        <title>Complete Genome of UW386 and Higher Quality Genome of UW700.</title>
        <authorList>
            <person name="Jacobs J."/>
            <person name="Perez A."/>
            <person name="Steidl O."/>
            <person name="Allen C."/>
        </authorList>
    </citation>
    <scope>NUCLEOTIDE SEQUENCE [LARGE SCALE GENOMIC DNA]</scope>
    <source>
        <strain evidence="12 13">UW386</strain>
    </source>
</reference>
<keyword evidence="7" id="KW-1005">Bacterial flagellum biogenesis</keyword>
<evidence type="ECO:0000256" key="2">
    <source>
        <dbReference type="ARBA" id="ARBA00004496"/>
    </source>
</evidence>
<evidence type="ECO:0000256" key="8">
    <source>
        <dbReference type="ARBA" id="ARBA00022927"/>
    </source>
</evidence>
<protein>
    <recommendedName>
        <fullName evidence="4">Flagellar assembly protein FliH</fullName>
    </recommendedName>
</protein>
<organism evidence="12 13">
    <name type="scientific">Ralstonia solanacearum</name>
    <name type="common">Pseudomonas solanacearum</name>
    <dbReference type="NCBI Taxonomy" id="305"/>
    <lineage>
        <taxon>Bacteria</taxon>
        <taxon>Pseudomonadati</taxon>
        <taxon>Pseudomonadota</taxon>
        <taxon>Betaproteobacteria</taxon>
        <taxon>Burkholderiales</taxon>
        <taxon>Burkholderiaceae</taxon>
        <taxon>Ralstonia</taxon>
        <taxon>Ralstonia solanacearum species complex</taxon>
    </lineage>
</organism>
<dbReference type="AlphaFoldDB" id="A0AA92ECJ1"/>
<evidence type="ECO:0000256" key="7">
    <source>
        <dbReference type="ARBA" id="ARBA00022795"/>
    </source>
</evidence>
<evidence type="ECO:0000259" key="11">
    <source>
        <dbReference type="Pfam" id="PF02108"/>
    </source>
</evidence>
<dbReference type="PRINTS" id="PR01003">
    <property type="entry name" value="FLGFLIH"/>
</dbReference>
<dbReference type="GO" id="GO:0005829">
    <property type="term" value="C:cytosol"/>
    <property type="evidence" value="ECO:0007669"/>
    <property type="project" value="TreeGrafter"/>
</dbReference>
<proteinExistence type="inferred from homology"/>
<dbReference type="InterPro" id="IPR000563">
    <property type="entry name" value="Flag_FliH"/>
</dbReference>
<evidence type="ECO:0000256" key="3">
    <source>
        <dbReference type="ARBA" id="ARBA00006602"/>
    </source>
</evidence>
<dbReference type="PANTHER" id="PTHR34982:SF1">
    <property type="entry name" value="FLAGELLAR ASSEMBLY PROTEIN FLIH"/>
    <property type="match status" value="1"/>
</dbReference>
<keyword evidence="6" id="KW-0963">Cytoplasm</keyword>
<evidence type="ECO:0000256" key="10">
    <source>
        <dbReference type="SAM" id="MobiDB-lite"/>
    </source>
</evidence>
<dbReference type="InterPro" id="IPR018035">
    <property type="entry name" value="Flagellar_FliH/T3SS_HrpE"/>
</dbReference>
<comment type="subcellular location">
    <subcellularLocation>
        <location evidence="2">Cytoplasm</location>
    </subcellularLocation>
</comment>
<evidence type="ECO:0000313" key="12">
    <source>
        <dbReference type="EMBL" id="QCX49343.1"/>
    </source>
</evidence>
<dbReference type="GO" id="GO:0003774">
    <property type="term" value="F:cytoskeletal motor activity"/>
    <property type="evidence" value="ECO:0007669"/>
    <property type="project" value="InterPro"/>
</dbReference>
<dbReference type="GO" id="GO:0071973">
    <property type="term" value="P:bacterial-type flagellum-dependent cell motility"/>
    <property type="evidence" value="ECO:0007669"/>
    <property type="project" value="InterPro"/>
</dbReference>
<feature type="region of interest" description="Disordered" evidence="10">
    <location>
        <begin position="1"/>
        <end position="25"/>
    </location>
</feature>
<evidence type="ECO:0000256" key="1">
    <source>
        <dbReference type="ARBA" id="ARBA00003041"/>
    </source>
</evidence>
<evidence type="ECO:0000256" key="5">
    <source>
        <dbReference type="ARBA" id="ARBA00022448"/>
    </source>
</evidence>